<evidence type="ECO:0000313" key="4">
    <source>
        <dbReference type="Proteomes" id="UP000038830"/>
    </source>
</evidence>
<sequence>MLTFTRPRRLRFTVASLFLIGLVWVTTRSPGEVSISVDKAKETFQEAYKSVSSQAFDSHWGTDNEDHGYDTERNDDSNALNGESGELVDTKADDEAESFNDAAAENKDSFKEIGELELVDEEAVVAVEPEQLSDDDIAVQLTHGSGVSDDSADGSLLESQFDSEDAQAQEDSTGVLMTFDTKPEEIGEDDQEEENQKEVGKEEDKVQDTSSLKKTLKGSNADIEPKEDSDSGSSKATYKESNAGSNEKQKVDTRSSQSSSKSSKGSKGSVSVSEEDAEENEAEGKTNPASTRSLNGSSSKSEEEQEKAFDTSTWGPIGLEQ</sequence>
<feature type="signal peptide" evidence="2">
    <location>
        <begin position="1"/>
        <end position="25"/>
    </location>
</feature>
<evidence type="ECO:0000256" key="1">
    <source>
        <dbReference type="SAM" id="MobiDB-lite"/>
    </source>
</evidence>
<protein>
    <submittedName>
        <fullName evidence="3">Uncharacterized protein</fullName>
    </submittedName>
</protein>
<dbReference type="EMBL" id="CDQK01000002">
    <property type="protein sequence ID" value="CEP21491.1"/>
    <property type="molecule type" value="Genomic_DNA"/>
</dbReference>
<gene>
    <name evidence="3" type="ORF">BN1211_1593</name>
</gene>
<feature type="compositionally biased region" description="Low complexity" evidence="1">
    <location>
        <begin position="144"/>
        <end position="155"/>
    </location>
</feature>
<evidence type="ECO:0000256" key="2">
    <source>
        <dbReference type="SAM" id="SignalP"/>
    </source>
</evidence>
<feature type="compositionally biased region" description="Basic and acidic residues" evidence="1">
    <location>
        <begin position="300"/>
        <end position="309"/>
    </location>
</feature>
<feature type="compositionally biased region" description="Polar residues" evidence="1">
    <location>
        <begin position="231"/>
        <end position="246"/>
    </location>
</feature>
<dbReference type="Proteomes" id="UP000038830">
    <property type="component" value="Unassembled WGS sequence"/>
</dbReference>
<dbReference type="AlphaFoldDB" id="A0A0H5C1E2"/>
<feature type="chain" id="PRO_5005216428" evidence="2">
    <location>
        <begin position="26"/>
        <end position="321"/>
    </location>
</feature>
<keyword evidence="2" id="KW-0732">Signal</keyword>
<evidence type="ECO:0000313" key="3">
    <source>
        <dbReference type="EMBL" id="CEP21491.1"/>
    </source>
</evidence>
<feature type="compositionally biased region" description="Basic and acidic residues" evidence="1">
    <location>
        <begin position="194"/>
        <end position="207"/>
    </location>
</feature>
<organism evidence="3 4">
    <name type="scientific">Cyberlindnera jadinii (strain ATCC 18201 / CBS 1600 / BCRC 20928 / JCM 3617 / NBRC 0987 / NRRL Y-1542)</name>
    <name type="common">Torula yeast</name>
    <name type="synonym">Candida utilis</name>
    <dbReference type="NCBI Taxonomy" id="983966"/>
    <lineage>
        <taxon>Eukaryota</taxon>
        <taxon>Fungi</taxon>
        <taxon>Dikarya</taxon>
        <taxon>Ascomycota</taxon>
        <taxon>Saccharomycotina</taxon>
        <taxon>Saccharomycetes</taxon>
        <taxon>Phaffomycetales</taxon>
        <taxon>Phaffomycetaceae</taxon>
        <taxon>Cyberlindnera</taxon>
    </lineage>
</organism>
<feature type="region of interest" description="Disordered" evidence="1">
    <location>
        <begin position="57"/>
        <end position="84"/>
    </location>
</feature>
<feature type="compositionally biased region" description="Polar residues" evidence="1">
    <location>
        <begin position="287"/>
        <end position="296"/>
    </location>
</feature>
<feature type="compositionally biased region" description="Low complexity" evidence="1">
    <location>
        <begin position="255"/>
        <end position="272"/>
    </location>
</feature>
<feature type="region of interest" description="Disordered" evidence="1">
    <location>
        <begin position="129"/>
        <end position="321"/>
    </location>
</feature>
<name>A0A0H5C1E2_CYBJN</name>
<accession>A0A0H5C1E2</accession>
<proteinExistence type="predicted"/>
<reference evidence="4" key="1">
    <citation type="journal article" date="2015" name="J. Biotechnol.">
        <title>The structure of the Cyberlindnera jadinii genome and its relation to Candida utilis analyzed by the occurrence of single nucleotide polymorphisms.</title>
        <authorList>
            <person name="Rupp O."/>
            <person name="Brinkrolf K."/>
            <person name="Buerth C."/>
            <person name="Kunigo M."/>
            <person name="Schneider J."/>
            <person name="Jaenicke S."/>
            <person name="Goesmann A."/>
            <person name="Puehler A."/>
            <person name="Jaeger K.-E."/>
            <person name="Ernst J.F."/>
        </authorList>
    </citation>
    <scope>NUCLEOTIDE SEQUENCE [LARGE SCALE GENOMIC DNA]</scope>
    <source>
        <strain evidence="4">ATCC 18201 / CBS 1600 / BCRC 20928 / JCM 3617 / NBRC 0987 / NRRL Y-1542</strain>
    </source>
</reference>
<feature type="compositionally biased region" description="Basic and acidic residues" evidence="1">
    <location>
        <begin position="60"/>
        <end position="76"/>
    </location>
</feature>